<keyword evidence="2" id="KW-1185">Reference proteome</keyword>
<dbReference type="Proteomes" id="UP001144978">
    <property type="component" value="Unassembled WGS sequence"/>
</dbReference>
<dbReference type="EMBL" id="JANSHE010000230">
    <property type="protein sequence ID" value="KAJ3014099.1"/>
    <property type="molecule type" value="Genomic_DNA"/>
</dbReference>
<gene>
    <name evidence="1" type="ORF">NUW54_g1392</name>
</gene>
<accession>A0ACC1Q9N6</accession>
<sequence>MSFLSPASQPHRAKDDLGVIRRQLTTSKQKLLDIVDSKNLQVVAQGIEGSDLGIWHPHLVPKSPHHLKQGLGSLGSVTVVGEDVIHGPLTISISEVSHLSFKLTWEQLVIVGLMNAKQRHVEDVVDTSLMQVAWAQYSSATVFELALQEGNILGGDIDQISLDKSKDTVVGRHDCLFDTLSIHVHSRIHLCFRIIPQHGARHATSVEEEQGIPCYVGPSYSGAQKSCPWGMRDPSLYPSASRIIPFGLKMFTDIDWLSTLMEHGAKPCDAAGEIGCDPSTMRRSFANLQKNPNFKAKRHHPGRPRKLDQYVKRTFFPEVGESTVRHNLVEIGLHDCIPWAKPHLRDEHVAA</sequence>
<proteinExistence type="predicted"/>
<organism evidence="1 2">
    <name type="scientific">Trametes sanguinea</name>
    <dbReference type="NCBI Taxonomy" id="158606"/>
    <lineage>
        <taxon>Eukaryota</taxon>
        <taxon>Fungi</taxon>
        <taxon>Dikarya</taxon>
        <taxon>Basidiomycota</taxon>
        <taxon>Agaricomycotina</taxon>
        <taxon>Agaricomycetes</taxon>
        <taxon>Polyporales</taxon>
        <taxon>Polyporaceae</taxon>
        <taxon>Trametes</taxon>
    </lineage>
</organism>
<evidence type="ECO:0000313" key="2">
    <source>
        <dbReference type="Proteomes" id="UP001144978"/>
    </source>
</evidence>
<name>A0ACC1Q9N6_9APHY</name>
<protein>
    <submittedName>
        <fullName evidence="1">Uncharacterized protein</fullName>
    </submittedName>
</protein>
<evidence type="ECO:0000313" key="1">
    <source>
        <dbReference type="EMBL" id="KAJ3014099.1"/>
    </source>
</evidence>
<comment type="caution">
    <text evidence="1">The sequence shown here is derived from an EMBL/GenBank/DDBJ whole genome shotgun (WGS) entry which is preliminary data.</text>
</comment>
<reference evidence="1" key="1">
    <citation type="submission" date="2022-08" db="EMBL/GenBank/DDBJ databases">
        <title>Genome Sequence of Pycnoporus sanguineus.</title>
        <authorList>
            <person name="Buettner E."/>
        </authorList>
    </citation>
    <scope>NUCLEOTIDE SEQUENCE</scope>
    <source>
        <strain evidence="1">CG-C14</strain>
    </source>
</reference>